<dbReference type="Proteomes" id="UP001183176">
    <property type="component" value="Unassembled WGS sequence"/>
</dbReference>
<comment type="caution">
    <text evidence="2">The sequence shown here is derived from an EMBL/GenBank/DDBJ whole genome shotgun (WGS) entry which is preliminary data.</text>
</comment>
<dbReference type="EMBL" id="JAVREH010000001">
    <property type="protein sequence ID" value="MDT0259786.1"/>
    <property type="molecule type" value="Genomic_DNA"/>
</dbReference>
<dbReference type="SUPFAM" id="SSF52266">
    <property type="entry name" value="SGNH hydrolase"/>
    <property type="match status" value="1"/>
</dbReference>
<evidence type="ECO:0000256" key="1">
    <source>
        <dbReference type="SAM" id="Phobius"/>
    </source>
</evidence>
<keyword evidence="1" id="KW-0812">Transmembrane</keyword>
<proteinExistence type="predicted"/>
<dbReference type="RefSeq" id="WP_311420945.1">
    <property type="nucleotide sequence ID" value="NZ_JAVREH010000001.1"/>
</dbReference>
<accession>A0ABU2J475</accession>
<protein>
    <recommendedName>
        <fullName evidence="4">SGNH hydrolase-type esterase domain-containing protein</fullName>
    </recommendedName>
</protein>
<keyword evidence="1" id="KW-0472">Membrane</keyword>
<keyword evidence="3" id="KW-1185">Reference proteome</keyword>
<evidence type="ECO:0000313" key="3">
    <source>
        <dbReference type="Proteomes" id="UP001183176"/>
    </source>
</evidence>
<dbReference type="InterPro" id="IPR006311">
    <property type="entry name" value="TAT_signal"/>
</dbReference>
<evidence type="ECO:0008006" key="4">
    <source>
        <dbReference type="Google" id="ProtNLM"/>
    </source>
</evidence>
<organism evidence="2 3">
    <name type="scientific">Jatrophihabitans lederbergiae</name>
    <dbReference type="NCBI Taxonomy" id="3075547"/>
    <lineage>
        <taxon>Bacteria</taxon>
        <taxon>Bacillati</taxon>
        <taxon>Actinomycetota</taxon>
        <taxon>Actinomycetes</taxon>
        <taxon>Jatrophihabitantales</taxon>
        <taxon>Jatrophihabitantaceae</taxon>
        <taxon>Jatrophihabitans</taxon>
    </lineage>
</organism>
<evidence type="ECO:0000313" key="2">
    <source>
        <dbReference type="EMBL" id="MDT0259786.1"/>
    </source>
</evidence>
<feature type="transmembrane region" description="Helical" evidence="1">
    <location>
        <begin position="21"/>
        <end position="43"/>
    </location>
</feature>
<dbReference type="PROSITE" id="PS51318">
    <property type="entry name" value="TAT"/>
    <property type="match status" value="1"/>
</dbReference>
<dbReference type="InterPro" id="IPR036514">
    <property type="entry name" value="SGNH_hydro_sf"/>
</dbReference>
<keyword evidence="1" id="KW-1133">Transmembrane helix</keyword>
<dbReference type="InterPro" id="IPR037460">
    <property type="entry name" value="SEST-like"/>
</dbReference>
<dbReference type="PANTHER" id="PTHR37981">
    <property type="entry name" value="LIPASE 2"/>
    <property type="match status" value="1"/>
</dbReference>
<sequence length="421" mass="43800">MPHSVPSPIQRGPRRRGWQRTAALVAGAVTTAGALIAIGAPAATATTSPQVVPAGSDWAVSLGDSYISGEAGRWAGNSDDSGQTDALGSTAYYDAGSGESIPGCHRSKSAEISFGTIQSANLACSGAETATSAYSSGNDFKPGLDFYDDGAGHIGQALALQTFASTHKVKMVAVSIGGNDFNFGSIVQSCVTDFLTSPTWFKNYCNDDSSVTANFTSTNISAVTTRISNALRNVNTALANDGYTASDYTMVVQTYPSPLPAGSGIRYSESGFTRQSTGGCGFWNNDASWAGSSALPNINSAVRSATTQSALPNVKIVDVSGLFNGRRLCENGVHLLSETSLASWRSAGAVDASEWIEQIRTVSTVLGPYYVQESLHPNYWGQLALRSCLRQAYNEGTVRGGSCTRSANGLSSAGEPVVTLG</sequence>
<gene>
    <name evidence="2" type="ORF">RM423_00090</name>
</gene>
<name>A0ABU2J475_9ACTN</name>
<reference evidence="3" key="1">
    <citation type="submission" date="2023-07" db="EMBL/GenBank/DDBJ databases">
        <title>30 novel species of actinomycetes from the DSMZ collection.</title>
        <authorList>
            <person name="Nouioui I."/>
        </authorList>
    </citation>
    <scope>NUCLEOTIDE SEQUENCE [LARGE SCALE GENOMIC DNA]</scope>
    <source>
        <strain evidence="3">DSM 44399</strain>
    </source>
</reference>
<dbReference type="PANTHER" id="PTHR37981:SF1">
    <property type="entry name" value="SGNH HYDROLASE-TYPE ESTERASE DOMAIN-CONTAINING PROTEIN"/>
    <property type="match status" value="1"/>
</dbReference>
<dbReference type="Gene3D" id="3.40.50.1110">
    <property type="entry name" value="SGNH hydrolase"/>
    <property type="match status" value="1"/>
</dbReference>